<gene>
    <name evidence="1" type="ORF">ABY42_10645</name>
    <name evidence="2" type="ORF">HfgLR_12775</name>
</gene>
<dbReference type="InterPro" id="IPR055944">
    <property type="entry name" value="DUF7522"/>
</dbReference>
<reference evidence="3" key="1">
    <citation type="journal article" date="2015" name="J. Biotechnol.">
        <title>Complete genome sequence of Haloferax gibbonsii strain ARA6, a potential producer of polyhydroxyalkanoates and halocins isolated from Araruama, Rio de Janeiro, Brasil.</title>
        <authorList>
            <person name="Pinto L.H."/>
            <person name="D'Alincourt Carvalho-Assef A.P."/>
            <person name="Vieira R.P."/>
            <person name="Clementino M.M."/>
            <person name="Albano R.M."/>
        </authorList>
    </citation>
    <scope>NUCLEOTIDE SEQUENCE [LARGE SCALE GENOMIC DNA]</scope>
    <source>
        <strain evidence="3">ARA6</strain>
    </source>
</reference>
<sequence>MSMRVATQLEEFFIERADENLRSIIKYDHAETEVVYLREDVAARHPPEKLEEAVDDSVMESLMAPVYGDIYTDNHGNLTCMVKAFENVIEMNFVVDDGVGAAVALDASAMAETRGLVADARAIVLEEQG</sequence>
<evidence type="ECO:0000313" key="1">
    <source>
        <dbReference type="EMBL" id="AKU08169.1"/>
    </source>
</evidence>
<dbReference type="EMBL" id="CP011947">
    <property type="protein sequence ID" value="AKU08169.1"/>
    <property type="molecule type" value="Genomic_DNA"/>
</dbReference>
<dbReference type="Proteomes" id="UP000066124">
    <property type="component" value="Chromosome"/>
</dbReference>
<reference evidence="1" key="2">
    <citation type="submission" date="2015-06" db="EMBL/GenBank/DDBJ databases">
        <authorList>
            <person name="Hoefler B.C."/>
            <person name="Straight P.D."/>
        </authorList>
    </citation>
    <scope>NUCLEOTIDE SEQUENCE [LARGE SCALE GENOMIC DNA]</scope>
    <source>
        <strain evidence="1">ARA6</strain>
    </source>
</reference>
<dbReference type="Pfam" id="PF24366">
    <property type="entry name" value="DUF7522"/>
    <property type="match status" value="1"/>
</dbReference>
<proteinExistence type="predicted"/>
<dbReference type="Proteomes" id="UP000663064">
    <property type="component" value="Chromosome"/>
</dbReference>
<organism evidence="1 3">
    <name type="scientific">Haloferax gibbonsii</name>
    <dbReference type="NCBI Taxonomy" id="35746"/>
    <lineage>
        <taxon>Archaea</taxon>
        <taxon>Methanobacteriati</taxon>
        <taxon>Methanobacteriota</taxon>
        <taxon>Stenosarchaea group</taxon>
        <taxon>Halobacteria</taxon>
        <taxon>Halobacteriales</taxon>
        <taxon>Haloferacaceae</taxon>
        <taxon>Haloferax</taxon>
    </lineage>
</organism>
<dbReference type="KEGG" id="hgi:ABY42_10645"/>
<evidence type="ECO:0000313" key="2">
    <source>
        <dbReference type="EMBL" id="QOS12690.1"/>
    </source>
</evidence>
<protein>
    <submittedName>
        <fullName evidence="1">Uncharacterized protein</fullName>
    </submittedName>
</protein>
<evidence type="ECO:0000313" key="3">
    <source>
        <dbReference type="Proteomes" id="UP000066124"/>
    </source>
</evidence>
<reference evidence="2" key="3">
    <citation type="journal article" date="2021" name="Front. Microbiol.">
        <title>Cellular and Genomic Properties of Haloferax gibbonsii LR2-5, the Host of Euryarchaeal Virus HFTV1.</title>
        <authorList>
            <person name="Tittes C."/>
            <person name="Schwarzer S."/>
            <person name="Pfeiffer F."/>
            <person name="Dyall-Smith M."/>
            <person name="Rodriguez-Franco M."/>
            <person name="Oksanen H.M."/>
            <person name="Quax T.E.F."/>
        </authorList>
    </citation>
    <scope>NUCLEOTIDE SEQUENCE</scope>
    <source>
        <strain evidence="2">LR2-5</strain>
    </source>
</reference>
<dbReference type="PATRIC" id="fig|35746.4.peg.2288"/>
<dbReference type="AlphaFoldDB" id="A0A0K1IUR0"/>
<dbReference type="EMBL" id="CP063205">
    <property type="protein sequence ID" value="QOS12690.1"/>
    <property type="molecule type" value="Genomic_DNA"/>
</dbReference>
<name>A0A0K1IUR0_HALGI</name>
<accession>A0A0K1IUR0</accession>